<proteinExistence type="predicted"/>
<evidence type="ECO:0000256" key="1">
    <source>
        <dbReference type="SAM" id="Phobius"/>
    </source>
</evidence>
<dbReference type="AlphaFoldDB" id="K2MBE4"/>
<gene>
    <name evidence="2" type="ORF">MOQ_003665</name>
</gene>
<accession>K2MBE4</accession>
<reference evidence="2 3" key="1">
    <citation type="journal article" date="2012" name="BMC Genomics">
        <title>Comparative genomic analysis of human infective Trypanosoma cruzi lineages with the bat-restricted subspecies T. cruzi marinkellei.</title>
        <authorList>
            <person name="Franzen O."/>
            <person name="Talavera-Lopez C."/>
            <person name="Ochaya S."/>
            <person name="Butler C.E."/>
            <person name="Messenger L.A."/>
            <person name="Lewis M.D."/>
            <person name="Llewellyn M.S."/>
            <person name="Marinkelle C.J."/>
            <person name="Tyler K.M."/>
            <person name="Miles M.A."/>
            <person name="Andersson B."/>
        </authorList>
    </citation>
    <scope>NUCLEOTIDE SEQUENCE [LARGE SCALE GENOMIC DNA]</scope>
    <source>
        <strain evidence="2 3">B7</strain>
    </source>
</reference>
<evidence type="ECO:0000313" key="2">
    <source>
        <dbReference type="EMBL" id="EKF32483.1"/>
    </source>
</evidence>
<feature type="transmembrane region" description="Helical" evidence="1">
    <location>
        <begin position="60"/>
        <end position="81"/>
    </location>
</feature>
<name>K2MBE4_TRYCR</name>
<keyword evidence="1" id="KW-1133">Transmembrane helix</keyword>
<keyword evidence="1" id="KW-0812">Transmembrane</keyword>
<sequence length="247" mass="27453">MCRHKERGQCRLGGHVSHVPIRMKMRQGKPVRNATLQSHRGQGLYNVTNSKKCGLRLLRLVMRWIMFPFLLLLAIQASGGARTAERWWMLWRCHVAASHVRFHLGIGFVTPAAVQIVTSGQTVWVVVRRHLLNRGNVFYAGLGIIAKTFFVFAVALRIRTTGSVQSVVQSANRPLIAGAFHVVRRKQRKRLLLAKHVAPQIMRPGRVVTVAVEGSHLISGGVVHVAQLRMGGRIADATRVAAYASTI</sequence>
<evidence type="ECO:0000313" key="3">
    <source>
        <dbReference type="Proteomes" id="UP000007350"/>
    </source>
</evidence>
<keyword evidence="3" id="KW-1185">Reference proteome</keyword>
<comment type="caution">
    <text evidence="2">The sequence shown here is derived from an EMBL/GenBank/DDBJ whole genome shotgun (WGS) entry which is preliminary data.</text>
</comment>
<feature type="transmembrane region" description="Helical" evidence="1">
    <location>
        <begin position="137"/>
        <end position="156"/>
    </location>
</feature>
<protein>
    <submittedName>
        <fullName evidence="2">Uncharacterized protein</fullName>
    </submittedName>
</protein>
<keyword evidence="1" id="KW-0472">Membrane</keyword>
<dbReference type="Proteomes" id="UP000007350">
    <property type="component" value="Unassembled WGS sequence"/>
</dbReference>
<organism evidence="2 3">
    <name type="scientific">Trypanosoma cruzi marinkellei</name>
    <dbReference type="NCBI Taxonomy" id="85056"/>
    <lineage>
        <taxon>Eukaryota</taxon>
        <taxon>Discoba</taxon>
        <taxon>Euglenozoa</taxon>
        <taxon>Kinetoplastea</taxon>
        <taxon>Metakinetoplastina</taxon>
        <taxon>Trypanosomatida</taxon>
        <taxon>Trypanosomatidae</taxon>
        <taxon>Trypanosoma</taxon>
        <taxon>Schizotrypanum</taxon>
    </lineage>
</organism>
<dbReference type="EMBL" id="AHKC01009817">
    <property type="protein sequence ID" value="EKF32483.1"/>
    <property type="molecule type" value="Genomic_DNA"/>
</dbReference>